<comment type="caution">
    <text evidence="1">The sequence shown here is derived from an EMBL/GenBank/DDBJ whole genome shotgun (WGS) entry which is preliminary data.</text>
</comment>
<dbReference type="KEGG" id="ddi:DDB_G0284269"/>
<accession>Q54PV6</accession>
<dbReference type="InParanoid" id="Q54PV6"/>
<reference evidence="1 2" key="1">
    <citation type="journal article" date="2005" name="Nature">
        <title>The genome of the social amoeba Dictyostelium discoideum.</title>
        <authorList>
            <consortium name="The Dictyostelium discoideum Sequencing Consortium"/>
            <person name="Eichinger L."/>
            <person name="Pachebat J.A."/>
            <person name="Glockner G."/>
            <person name="Rajandream M.A."/>
            <person name="Sucgang R."/>
            <person name="Berriman M."/>
            <person name="Song J."/>
            <person name="Olsen R."/>
            <person name="Szafranski K."/>
            <person name="Xu Q."/>
            <person name="Tunggal B."/>
            <person name="Kummerfeld S."/>
            <person name="Madera M."/>
            <person name="Konfortov B.A."/>
            <person name="Rivero F."/>
            <person name="Bankier A.T."/>
            <person name="Lehmann R."/>
            <person name="Hamlin N."/>
            <person name="Davies R."/>
            <person name="Gaudet P."/>
            <person name="Fey P."/>
            <person name="Pilcher K."/>
            <person name="Chen G."/>
            <person name="Saunders D."/>
            <person name="Sodergren E."/>
            <person name="Davis P."/>
            <person name="Kerhornou A."/>
            <person name="Nie X."/>
            <person name="Hall N."/>
            <person name="Anjard C."/>
            <person name="Hemphill L."/>
            <person name="Bason N."/>
            <person name="Farbrother P."/>
            <person name="Desany B."/>
            <person name="Just E."/>
            <person name="Morio T."/>
            <person name="Rost R."/>
            <person name="Churcher C."/>
            <person name="Cooper J."/>
            <person name="Haydock S."/>
            <person name="van Driessche N."/>
            <person name="Cronin A."/>
            <person name="Goodhead I."/>
            <person name="Muzny D."/>
            <person name="Mourier T."/>
            <person name="Pain A."/>
            <person name="Lu M."/>
            <person name="Harper D."/>
            <person name="Lindsay R."/>
            <person name="Hauser H."/>
            <person name="James K."/>
            <person name="Quiles M."/>
            <person name="Madan Babu M."/>
            <person name="Saito T."/>
            <person name="Buchrieser C."/>
            <person name="Wardroper A."/>
            <person name="Felder M."/>
            <person name="Thangavelu M."/>
            <person name="Johnson D."/>
            <person name="Knights A."/>
            <person name="Loulseged H."/>
            <person name="Mungall K."/>
            <person name="Oliver K."/>
            <person name="Price C."/>
            <person name="Quail M.A."/>
            <person name="Urushihara H."/>
            <person name="Hernandez J."/>
            <person name="Rabbinowitsch E."/>
            <person name="Steffen D."/>
            <person name="Sanders M."/>
            <person name="Ma J."/>
            <person name="Kohara Y."/>
            <person name="Sharp S."/>
            <person name="Simmonds M."/>
            <person name="Spiegler S."/>
            <person name="Tivey A."/>
            <person name="Sugano S."/>
            <person name="White B."/>
            <person name="Walker D."/>
            <person name="Woodward J."/>
            <person name="Winckler T."/>
            <person name="Tanaka Y."/>
            <person name="Shaulsky G."/>
            <person name="Schleicher M."/>
            <person name="Weinstock G."/>
            <person name="Rosenthal A."/>
            <person name="Cox E.C."/>
            <person name="Chisholm R.L."/>
            <person name="Gibbs R."/>
            <person name="Loomis W.F."/>
            <person name="Platzer M."/>
            <person name="Kay R.R."/>
            <person name="Williams J."/>
            <person name="Dear P.H."/>
            <person name="Noegel A.A."/>
            <person name="Barrell B."/>
            <person name="Kuspa A."/>
        </authorList>
    </citation>
    <scope>NUCLEOTIDE SEQUENCE [LARGE SCALE GENOMIC DNA]</scope>
    <source>
        <strain evidence="1 2">AX4</strain>
    </source>
</reference>
<protein>
    <submittedName>
        <fullName evidence="1">Uncharacterized protein</fullName>
    </submittedName>
</protein>
<dbReference type="dictyBase" id="DDB_G0284269"/>
<dbReference type="STRING" id="44689.Q54PV6"/>
<keyword evidence="2" id="KW-1185">Reference proteome</keyword>
<evidence type="ECO:0000313" key="1">
    <source>
        <dbReference type="EMBL" id="EAL65323.1"/>
    </source>
</evidence>
<dbReference type="HOGENOM" id="CLU_2065888_0_0_1"/>
<dbReference type="GeneID" id="8624519"/>
<gene>
    <name evidence="1" type="ORF">DDB_G0284269</name>
</gene>
<organism evidence="1 2">
    <name type="scientific">Dictyostelium discoideum</name>
    <name type="common">Social amoeba</name>
    <dbReference type="NCBI Taxonomy" id="44689"/>
    <lineage>
        <taxon>Eukaryota</taxon>
        <taxon>Amoebozoa</taxon>
        <taxon>Evosea</taxon>
        <taxon>Eumycetozoa</taxon>
        <taxon>Dictyostelia</taxon>
        <taxon>Dictyosteliales</taxon>
        <taxon>Dictyosteliaceae</taxon>
        <taxon>Dictyostelium</taxon>
    </lineage>
</organism>
<dbReference type="PaxDb" id="44689-DDB0185937"/>
<dbReference type="Proteomes" id="UP000002195">
    <property type="component" value="Unassembled WGS sequence"/>
</dbReference>
<evidence type="ECO:0000313" key="2">
    <source>
        <dbReference type="Proteomes" id="UP000002195"/>
    </source>
</evidence>
<name>Q54PV6_DICDI</name>
<proteinExistence type="predicted"/>
<dbReference type="EMBL" id="AAFI02000064">
    <property type="protein sequence ID" value="EAL65323.1"/>
    <property type="molecule type" value="Genomic_DNA"/>
</dbReference>
<dbReference type="RefSeq" id="XP_638689.1">
    <property type="nucleotide sequence ID" value="XM_633597.1"/>
</dbReference>
<dbReference type="VEuPathDB" id="AmoebaDB:DDB_G0284269"/>
<sequence length="119" mass="12756">MCVCVDAQTSTLKQTEFDCMVAFLNVFSNGVTPDLNSTGFYNLNRTSTMGVRASSLIKTTTPIDLSIFSCLKSAISVSFYNLHLDSIGSVISSSSLPSTLIIHSNSEYGVTFGKIKPGI</sequence>
<dbReference type="AlphaFoldDB" id="Q54PV6"/>